<dbReference type="SMART" id="SM00409">
    <property type="entry name" value="IG"/>
    <property type="match status" value="2"/>
</dbReference>
<gene>
    <name evidence="10" type="ORF">MGAL_10B006266</name>
</gene>
<comment type="caution">
    <text evidence="10">The sequence shown here is derived from an EMBL/GenBank/DDBJ whole genome shotgun (WGS) entry which is preliminary data.</text>
</comment>
<dbReference type="SUPFAM" id="SSF49265">
    <property type="entry name" value="Fibronectin type III"/>
    <property type="match status" value="1"/>
</dbReference>
<dbReference type="InterPro" id="IPR036179">
    <property type="entry name" value="Ig-like_dom_sf"/>
</dbReference>
<evidence type="ECO:0008006" key="12">
    <source>
        <dbReference type="Google" id="ProtNLM"/>
    </source>
</evidence>
<dbReference type="GO" id="GO:0098609">
    <property type="term" value="P:cell-cell adhesion"/>
    <property type="evidence" value="ECO:0007669"/>
    <property type="project" value="TreeGrafter"/>
</dbReference>
<dbReference type="InterPro" id="IPR036116">
    <property type="entry name" value="FN3_sf"/>
</dbReference>
<keyword evidence="5" id="KW-0393">Immunoglobulin domain</keyword>
<feature type="domain" description="Ig-like" evidence="8">
    <location>
        <begin position="87"/>
        <end position="174"/>
    </location>
</feature>
<evidence type="ECO:0000256" key="7">
    <source>
        <dbReference type="SAM" id="Phobius"/>
    </source>
</evidence>
<evidence type="ECO:0000313" key="10">
    <source>
        <dbReference type="EMBL" id="VDH91858.1"/>
    </source>
</evidence>
<keyword evidence="11" id="KW-1185">Reference proteome</keyword>
<evidence type="ECO:0000259" key="8">
    <source>
        <dbReference type="PROSITE" id="PS50835"/>
    </source>
</evidence>
<dbReference type="PROSITE" id="PS50853">
    <property type="entry name" value="FN3"/>
    <property type="match status" value="1"/>
</dbReference>
<feature type="transmembrane region" description="Helical" evidence="7">
    <location>
        <begin position="496"/>
        <end position="521"/>
    </location>
</feature>
<evidence type="ECO:0000256" key="3">
    <source>
        <dbReference type="ARBA" id="ARBA00023157"/>
    </source>
</evidence>
<keyword evidence="2 7" id="KW-0472">Membrane</keyword>
<dbReference type="Proteomes" id="UP000596742">
    <property type="component" value="Unassembled WGS sequence"/>
</dbReference>
<comment type="subcellular location">
    <subcellularLocation>
        <location evidence="1">Membrane</location>
        <topology evidence="1">Single-pass type I membrane protein</topology>
    </subcellularLocation>
</comment>
<sequence length="641" mass="73439">MQCPNKSENSETIWFGPKDLNPISRGRTIYVTKNSHRFQVFGNFSVGEYKLRITDINISDIGLYKCTISVKKRTYQYEFDIKLQKPPTGLIIENIDKDSILNALEGNDLILECSVISGCPKESLVWVHEGIKLLESTSGIARYTISPSKLDHLSQYTCEAISPALTITLSKTVTIKVHYAPDLYIQYENYTQEEEERVLTCHADGVPQTYLFYEWEHKSDHGNHIRFLTGSEDGVLHLPTINIKEMRYQDNGYYKCIVTNGIADTTGNVNKSVEIPLNVKGKLLSSPVFVADNNKEIFGEYQKSVFMHVNVYSNPKYTIFDIVDHNGHYVSSGKHIKVIEGYTSTTDLFYGNIIQLKGYKLTVNIEKLTDEYLQDYTFRVKNEFGNSQHSITVRLASTPDIPLNVTATHINNGVQVEWVRNFNGGNEQFFFIEYCDGIDWKSVQSFNSTTNDIISWTIPNLQSNIIYMFRMFSRNRIGESNRTEEIAVRIGSESNILFYSVMVGSATVTFILMMTVGAFIFRRLRLRRAKKNTSAQQDLSQTERSEERPYGPYDEINDDEIIENAVYNPDQETDRDSEYEQPVNLSTIKSESESSISSSKKESSEEDIDENHTFAEDVCLNSYEDLTEEREPYSPYTTFIH</sequence>
<dbReference type="InterPro" id="IPR013783">
    <property type="entry name" value="Ig-like_fold"/>
</dbReference>
<name>A0A8B6BKX8_MYTGA</name>
<dbReference type="Gene3D" id="2.60.40.10">
    <property type="entry name" value="Immunoglobulins"/>
    <property type="match status" value="4"/>
</dbReference>
<evidence type="ECO:0000256" key="1">
    <source>
        <dbReference type="ARBA" id="ARBA00004479"/>
    </source>
</evidence>
<keyword evidence="3" id="KW-1015">Disulfide bond</keyword>
<dbReference type="SUPFAM" id="SSF48726">
    <property type="entry name" value="Immunoglobulin"/>
    <property type="match status" value="3"/>
</dbReference>
<dbReference type="GO" id="GO:0005911">
    <property type="term" value="C:cell-cell junction"/>
    <property type="evidence" value="ECO:0007669"/>
    <property type="project" value="TreeGrafter"/>
</dbReference>
<dbReference type="PROSITE" id="PS50835">
    <property type="entry name" value="IG_LIKE"/>
    <property type="match status" value="3"/>
</dbReference>
<dbReference type="PANTHER" id="PTHR11640:SF164">
    <property type="entry name" value="MAM DOMAIN-CONTAINING GLYCOSYLPHOSPHATIDYLINOSITOL ANCHOR PROTEIN 1"/>
    <property type="match status" value="1"/>
</dbReference>
<evidence type="ECO:0000256" key="6">
    <source>
        <dbReference type="SAM" id="MobiDB-lite"/>
    </source>
</evidence>
<feature type="domain" description="Fibronectin type-III" evidence="9">
    <location>
        <begin position="399"/>
        <end position="493"/>
    </location>
</feature>
<dbReference type="InterPro" id="IPR003598">
    <property type="entry name" value="Ig_sub2"/>
</dbReference>
<dbReference type="InterPro" id="IPR003961">
    <property type="entry name" value="FN3_dom"/>
</dbReference>
<evidence type="ECO:0000313" key="11">
    <source>
        <dbReference type="Proteomes" id="UP000596742"/>
    </source>
</evidence>
<dbReference type="InterPro" id="IPR003599">
    <property type="entry name" value="Ig_sub"/>
</dbReference>
<dbReference type="SMART" id="SM00408">
    <property type="entry name" value="IGc2"/>
    <property type="match status" value="2"/>
</dbReference>
<reference evidence="10" key="1">
    <citation type="submission" date="2018-11" db="EMBL/GenBank/DDBJ databases">
        <authorList>
            <person name="Alioto T."/>
            <person name="Alioto T."/>
        </authorList>
    </citation>
    <scope>NUCLEOTIDE SEQUENCE</scope>
</reference>
<organism evidence="10 11">
    <name type="scientific">Mytilus galloprovincialis</name>
    <name type="common">Mediterranean mussel</name>
    <dbReference type="NCBI Taxonomy" id="29158"/>
    <lineage>
        <taxon>Eukaryota</taxon>
        <taxon>Metazoa</taxon>
        <taxon>Spiralia</taxon>
        <taxon>Lophotrochozoa</taxon>
        <taxon>Mollusca</taxon>
        <taxon>Bivalvia</taxon>
        <taxon>Autobranchia</taxon>
        <taxon>Pteriomorphia</taxon>
        <taxon>Mytilida</taxon>
        <taxon>Mytiloidea</taxon>
        <taxon>Mytilidae</taxon>
        <taxon>Mytilinae</taxon>
        <taxon>Mytilus</taxon>
    </lineage>
</organism>
<feature type="domain" description="Ig-like" evidence="8">
    <location>
        <begin position="1"/>
        <end position="76"/>
    </location>
</feature>
<protein>
    <recommendedName>
        <fullName evidence="12">NCAM</fullName>
    </recommendedName>
</protein>
<dbReference type="EMBL" id="UYJE01000268">
    <property type="protein sequence ID" value="VDH91858.1"/>
    <property type="molecule type" value="Genomic_DNA"/>
</dbReference>
<dbReference type="InterPro" id="IPR051275">
    <property type="entry name" value="Cell_adhesion_signaling"/>
</dbReference>
<dbReference type="GO" id="GO:0050839">
    <property type="term" value="F:cell adhesion molecule binding"/>
    <property type="evidence" value="ECO:0007669"/>
    <property type="project" value="TreeGrafter"/>
</dbReference>
<dbReference type="GO" id="GO:0005886">
    <property type="term" value="C:plasma membrane"/>
    <property type="evidence" value="ECO:0007669"/>
    <property type="project" value="TreeGrafter"/>
</dbReference>
<keyword evidence="7" id="KW-1133">Transmembrane helix</keyword>
<feature type="domain" description="Ig-like" evidence="8">
    <location>
        <begin position="181"/>
        <end position="274"/>
    </location>
</feature>
<keyword evidence="4" id="KW-0325">Glycoprotein</keyword>
<dbReference type="AlphaFoldDB" id="A0A8B6BKX8"/>
<dbReference type="OrthoDB" id="6155942at2759"/>
<dbReference type="PANTHER" id="PTHR11640">
    <property type="entry name" value="NEPHRIN"/>
    <property type="match status" value="1"/>
</dbReference>
<evidence type="ECO:0000256" key="4">
    <source>
        <dbReference type="ARBA" id="ARBA00023180"/>
    </source>
</evidence>
<evidence type="ECO:0000259" key="9">
    <source>
        <dbReference type="PROSITE" id="PS50853"/>
    </source>
</evidence>
<feature type="region of interest" description="Disordered" evidence="6">
    <location>
        <begin position="532"/>
        <end position="641"/>
    </location>
</feature>
<proteinExistence type="predicted"/>
<dbReference type="CDD" id="cd00063">
    <property type="entry name" value="FN3"/>
    <property type="match status" value="1"/>
</dbReference>
<dbReference type="InterPro" id="IPR007110">
    <property type="entry name" value="Ig-like_dom"/>
</dbReference>
<keyword evidence="7" id="KW-0812">Transmembrane</keyword>
<dbReference type="SMART" id="SM00060">
    <property type="entry name" value="FN3"/>
    <property type="match status" value="1"/>
</dbReference>
<evidence type="ECO:0000256" key="5">
    <source>
        <dbReference type="ARBA" id="ARBA00023319"/>
    </source>
</evidence>
<evidence type="ECO:0000256" key="2">
    <source>
        <dbReference type="ARBA" id="ARBA00023136"/>
    </source>
</evidence>
<accession>A0A8B6BKX8</accession>